<dbReference type="PANTHER" id="PTHR33991:SF1">
    <property type="entry name" value="DNA REPAIR PROTEIN RECO"/>
    <property type="match status" value="1"/>
</dbReference>
<evidence type="ECO:0000313" key="9">
    <source>
        <dbReference type="EMBL" id="SIQ71800.1"/>
    </source>
</evidence>
<dbReference type="InterPro" id="IPR022572">
    <property type="entry name" value="DNA_rep/recomb_RecO_N"/>
</dbReference>
<proteinExistence type="inferred from homology"/>
<dbReference type="Pfam" id="PF02565">
    <property type="entry name" value="RecO_C"/>
    <property type="match status" value="1"/>
</dbReference>
<evidence type="ECO:0000256" key="3">
    <source>
        <dbReference type="ARBA" id="ARBA00022763"/>
    </source>
</evidence>
<gene>
    <name evidence="7" type="primary">recO</name>
    <name evidence="9" type="ORF">SAMN05920897_11396</name>
</gene>
<evidence type="ECO:0000313" key="10">
    <source>
        <dbReference type="Proteomes" id="UP000186400"/>
    </source>
</evidence>
<dbReference type="OrthoDB" id="368293at2"/>
<evidence type="ECO:0000259" key="8">
    <source>
        <dbReference type="Pfam" id="PF11967"/>
    </source>
</evidence>
<dbReference type="SUPFAM" id="SSF50249">
    <property type="entry name" value="Nucleic acid-binding proteins"/>
    <property type="match status" value="1"/>
</dbReference>
<feature type="domain" description="DNA replication/recombination mediator RecO N-terminal" evidence="8">
    <location>
        <begin position="4"/>
        <end position="75"/>
    </location>
</feature>
<evidence type="ECO:0000256" key="2">
    <source>
        <dbReference type="ARBA" id="ARBA00021310"/>
    </source>
</evidence>
<dbReference type="InterPro" id="IPR042242">
    <property type="entry name" value="RecO_C"/>
</dbReference>
<dbReference type="Gene3D" id="2.40.50.140">
    <property type="entry name" value="Nucleic acid-binding proteins"/>
    <property type="match status" value="1"/>
</dbReference>
<evidence type="ECO:0000256" key="4">
    <source>
        <dbReference type="ARBA" id="ARBA00023172"/>
    </source>
</evidence>
<dbReference type="EMBL" id="FTMS01000013">
    <property type="protein sequence ID" value="SIQ71800.1"/>
    <property type="molecule type" value="Genomic_DNA"/>
</dbReference>
<dbReference type="Proteomes" id="UP000186400">
    <property type="component" value="Unassembled WGS sequence"/>
</dbReference>
<evidence type="ECO:0000256" key="7">
    <source>
        <dbReference type="HAMAP-Rule" id="MF_00201"/>
    </source>
</evidence>
<dbReference type="HAMAP" id="MF_00201">
    <property type="entry name" value="RecO"/>
    <property type="match status" value="1"/>
</dbReference>
<dbReference type="AlphaFoldDB" id="A0A1N6V1U9"/>
<evidence type="ECO:0000256" key="1">
    <source>
        <dbReference type="ARBA" id="ARBA00007452"/>
    </source>
</evidence>
<dbReference type="SUPFAM" id="SSF57863">
    <property type="entry name" value="ArfGap/RecO-like zinc finger"/>
    <property type="match status" value="1"/>
</dbReference>
<evidence type="ECO:0000256" key="5">
    <source>
        <dbReference type="ARBA" id="ARBA00023204"/>
    </source>
</evidence>
<organism evidence="9 10">
    <name type="scientific">Alkalispirochaeta americana</name>
    <dbReference type="NCBI Taxonomy" id="159291"/>
    <lineage>
        <taxon>Bacteria</taxon>
        <taxon>Pseudomonadati</taxon>
        <taxon>Spirochaetota</taxon>
        <taxon>Spirochaetia</taxon>
        <taxon>Spirochaetales</taxon>
        <taxon>Spirochaetaceae</taxon>
        <taxon>Alkalispirochaeta</taxon>
    </lineage>
</organism>
<dbReference type="STRING" id="159291.SAMN05920897_11396"/>
<comment type="function">
    <text evidence="7">Involved in DNA repair and RecF pathway recombination.</text>
</comment>
<dbReference type="PANTHER" id="PTHR33991">
    <property type="entry name" value="DNA REPAIR PROTEIN RECO"/>
    <property type="match status" value="1"/>
</dbReference>
<comment type="similarity">
    <text evidence="1 7">Belongs to the RecO family.</text>
</comment>
<dbReference type="InterPro" id="IPR037278">
    <property type="entry name" value="ARFGAP/RecO"/>
</dbReference>
<dbReference type="GO" id="GO:0006310">
    <property type="term" value="P:DNA recombination"/>
    <property type="evidence" value="ECO:0007669"/>
    <property type="project" value="UniProtKB-UniRule"/>
</dbReference>
<dbReference type="GO" id="GO:0043590">
    <property type="term" value="C:bacterial nucleoid"/>
    <property type="evidence" value="ECO:0007669"/>
    <property type="project" value="TreeGrafter"/>
</dbReference>
<protein>
    <recommendedName>
        <fullName evidence="2 7">DNA repair protein RecO</fullName>
    </recommendedName>
    <alternativeName>
        <fullName evidence="6 7">Recombination protein O</fullName>
    </alternativeName>
</protein>
<dbReference type="Gene3D" id="1.20.1440.120">
    <property type="entry name" value="Recombination protein O, C-terminal domain"/>
    <property type="match status" value="1"/>
</dbReference>
<keyword evidence="5 7" id="KW-0234">DNA repair</keyword>
<dbReference type="InterPro" id="IPR012340">
    <property type="entry name" value="NA-bd_OB-fold"/>
</dbReference>
<keyword evidence="4 7" id="KW-0233">DNA recombination</keyword>
<dbReference type="RefSeq" id="WP_076489299.1">
    <property type="nucleotide sequence ID" value="NZ_FTMS01000013.1"/>
</dbReference>
<dbReference type="InterPro" id="IPR003717">
    <property type="entry name" value="RecO"/>
</dbReference>
<keyword evidence="10" id="KW-1185">Reference proteome</keyword>
<accession>A0A1N6V1U9</accession>
<evidence type="ECO:0000256" key="6">
    <source>
        <dbReference type="ARBA" id="ARBA00033409"/>
    </source>
</evidence>
<name>A0A1N6V1U9_9SPIO</name>
<sequence length="253" mass="28005">MNRSSQQEAIILRIAPAGESHGAVDFLSPREGVSRAMAYGLRSRRSSLRGKVVPFARGTIYLYRDPRRDTAKITDFDGSHYPSIQENLTAYSHGSLWAEVVWRTFASGGGDQEAFDLLSRGYLLLEEQAPRGRASMQLLSMLLLWRYLALLGVRPPLEICAASEKAIQPEEDRFYDRREGTIFSREWAAAGGLPVPSGTARLLMASEQVSLERASRFPVTAATLEATRRFVTAAVQDAVQYPLKTLQAAAVLL</sequence>
<dbReference type="Pfam" id="PF11967">
    <property type="entry name" value="RecO_N"/>
    <property type="match status" value="1"/>
</dbReference>
<dbReference type="GO" id="GO:0006302">
    <property type="term" value="P:double-strand break repair"/>
    <property type="evidence" value="ECO:0007669"/>
    <property type="project" value="TreeGrafter"/>
</dbReference>
<reference evidence="9 10" key="1">
    <citation type="submission" date="2017-01" db="EMBL/GenBank/DDBJ databases">
        <authorList>
            <person name="Mah S.A."/>
            <person name="Swanson W.J."/>
            <person name="Moy G.W."/>
            <person name="Vacquier V.D."/>
        </authorList>
    </citation>
    <scope>NUCLEOTIDE SEQUENCE [LARGE SCALE GENOMIC DNA]</scope>
    <source>
        <strain evidence="9 10">ASpG1</strain>
    </source>
</reference>
<keyword evidence="3 7" id="KW-0227">DNA damage</keyword>